<evidence type="ECO:0000313" key="2">
    <source>
        <dbReference type="Proteomes" id="UP000287651"/>
    </source>
</evidence>
<organism evidence="1 2">
    <name type="scientific">Ensete ventricosum</name>
    <name type="common">Abyssinian banana</name>
    <name type="synonym">Musa ensete</name>
    <dbReference type="NCBI Taxonomy" id="4639"/>
    <lineage>
        <taxon>Eukaryota</taxon>
        <taxon>Viridiplantae</taxon>
        <taxon>Streptophyta</taxon>
        <taxon>Embryophyta</taxon>
        <taxon>Tracheophyta</taxon>
        <taxon>Spermatophyta</taxon>
        <taxon>Magnoliopsida</taxon>
        <taxon>Liliopsida</taxon>
        <taxon>Zingiberales</taxon>
        <taxon>Musaceae</taxon>
        <taxon>Ensete</taxon>
    </lineage>
</organism>
<accession>A0A426Z5L8</accession>
<dbReference type="AlphaFoldDB" id="A0A426Z5L8"/>
<evidence type="ECO:0000313" key="1">
    <source>
        <dbReference type="EMBL" id="RRT59274.1"/>
    </source>
</evidence>
<name>A0A426Z5L8_ENSVE</name>
<comment type="caution">
    <text evidence="1">The sequence shown here is derived from an EMBL/GenBank/DDBJ whole genome shotgun (WGS) entry which is preliminary data.</text>
</comment>
<gene>
    <name evidence="1" type="ORF">B296_00007256</name>
</gene>
<reference evidence="1 2" key="1">
    <citation type="journal article" date="2014" name="Agronomy (Basel)">
        <title>A Draft Genome Sequence for Ensete ventricosum, the Drought-Tolerant Tree Against Hunger.</title>
        <authorList>
            <person name="Harrison J."/>
            <person name="Moore K.A."/>
            <person name="Paszkiewicz K."/>
            <person name="Jones T."/>
            <person name="Grant M."/>
            <person name="Ambacheew D."/>
            <person name="Muzemil S."/>
            <person name="Studholme D.J."/>
        </authorList>
    </citation>
    <scope>NUCLEOTIDE SEQUENCE [LARGE SCALE GENOMIC DNA]</scope>
</reference>
<sequence>MKVDFPRWEEGDPIGWISRTERYFRFYRTADTTRVEIATITSRDMLFNGLIHLSTPMEDSLDRDSGRSKDAATVHSYGSDFLYAYSRRTIEVRGMKDKGCSLTSHAEAYSPLYYHLSPRTKKIDEG</sequence>
<protein>
    <submittedName>
        <fullName evidence="1">Uncharacterized protein</fullName>
    </submittedName>
</protein>
<dbReference type="EMBL" id="AMZH03008288">
    <property type="protein sequence ID" value="RRT59274.1"/>
    <property type="molecule type" value="Genomic_DNA"/>
</dbReference>
<proteinExistence type="predicted"/>
<dbReference type="Proteomes" id="UP000287651">
    <property type="component" value="Unassembled WGS sequence"/>
</dbReference>